<dbReference type="PANTHER" id="PTHR43625">
    <property type="entry name" value="AFLATOXIN B1 ALDEHYDE REDUCTASE"/>
    <property type="match status" value="1"/>
</dbReference>
<evidence type="ECO:0000259" key="2">
    <source>
        <dbReference type="Pfam" id="PF00248"/>
    </source>
</evidence>
<gene>
    <name evidence="3" type="ORF">SMI01S_28510</name>
</gene>
<dbReference type="SUPFAM" id="SSF51430">
    <property type="entry name" value="NAD(P)-linked oxidoreductase"/>
    <property type="match status" value="1"/>
</dbReference>
<proteinExistence type="predicted"/>
<dbReference type="Pfam" id="PF00248">
    <property type="entry name" value="Aldo_ket_red"/>
    <property type="match status" value="1"/>
</dbReference>
<dbReference type="InterPro" id="IPR036812">
    <property type="entry name" value="NAD(P)_OxRdtase_dom_sf"/>
</dbReference>
<dbReference type="InterPro" id="IPR023210">
    <property type="entry name" value="NADP_OxRdtase_dom"/>
</dbReference>
<dbReference type="PANTHER" id="PTHR43625:SF77">
    <property type="entry name" value="ALDO-KETO REDUCTASE"/>
    <property type="match status" value="1"/>
</dbReference>
<reference evidence="3 4" key="1">
    <citation type="submission" date="2019-07" db="EMBL/GenBank/DDBJ databases">
        <title>Whole genome shotgun sequence of Sphingobacterium mizutaii NBRC 14946.</title>
        <authorList>
            <person name="Hosoyama A."/>
            <person name="Uohara A."/>
            <person name="Ohji S."/>
            <person name="Ichikawa N."/>
        </authorList>
    </citation>
    <scope>NUCLEOTIDE SEQUENCE [LARGE SCALE GENOMIC DNA]</scope>
    <source>
        <strain evidence="3 4">NBRC 14946</strain>
    </source>
</reference>
<evidence type="ECO:0000313" key="3">
    <source>
        <dbReference type="EMBL" id="GEM69245.1"/>
    </source>
</evidence>
<protein>
    <recommendedName>
        <fullName evidence="2">NADP-dependent oxidoreductase domain-containing protein</fullName>
    </recommendedName>
</protein>
<dbReference type="Proteomes" id="UP000321676">
    <property type="component" value="Unassembled WGS sequence"/>
</dbReference>
<feature type="domain" description="NADP-dependent oxidoreductase" evidence="2">
    <location>
        <begin position="3"/>
        <end position="167"/>
    </location>
</feature>
<evidence type="ECO:0000313" key="4">
    <source>
        <dbReference type="Proteomes" id="UP000321676"/>
    </source>
</evidence>
<keyword evidence="1" id="KW-0560">Oxidoreductase</keyword>
<evidence type="ECO:0000256" key="1">
    <source>
        <dbReference type="ARBA" id="ARBA00023002"/>
    </source>
</evidence>
<comment type="caution">
    <text evidence="3">The sequence shown here is derived from an EMBL/GenBank/DDBJ whole genome shotgun (WGS) entry which is preliminary data.</text>
</comment>
<keyword evidence="4" id="KW-1185">Reference proteome</keyword>
<organism evidence="3 4">
    <name type="scientific">Sphingobacterium mizutaii NBRC 14946 = DSM 11724</name>
    <dbReference type="NCBI Taxonomy" id="1220576"/>
    <lineage>
        <taxon>Bacteria</taxon>
        <taxon>Pseudomonadati</taxon>
        <taxon>Bacteroidota</taxon>
        <taxon>Sphingobacteriia</taxon>
        <taxon>Sphingobacteriales</taxon>
        <taxon>Sphingobacteriaceae</taxon>
        <taxon>Sphingobacterium</taxon>
    </lineage>
</organism>
<sequence>MGKFIDEGKIMGWGQSQPQAHEIINAHKITPLTCIQSEYSMMARQFEKEIIPLCNELKIGFVAFSPLAGGFLSGKITSKSTFEGFDARRVINRYEEKNMLANEPLLDLLNSFARKKAATPAQISLASMLQKNQNMVAIPGAKKLNMIKENFDGSEISFTDEEFKLLDDEISKIPIFGNRRDEDIAKLRDLISMDSRS</sequence>
<accession>A0ABQ0W5L6</accession>
<dbReference type="InterPro" id="IPR050791">
    <property type="entry name" value="Aldo-Keto_reductase"/>
</dbReference>
<dbReference type="Gene3D" id="3.20.20.100">
    <property type="entry name" value="NADP-dependent oxidoreductase domain"/>
    <property type="match status" value="1"/>
</dbReference>
<dbReference type="EMBL" id="BJXH01000032">
    <property type="protein sequence ID" value="GEM69245.1"/>
    <property type="molecule type" value="Genomic_DNA"/>
</dbReference>
<name>A0ABQ0W5L6_9SPHI</name>